<dbReference type="Gene3D" id="2.170.130.10">
    <property type="entry name" value="TonB-dependent receptor, plug domain"/>
    <property type="match status" value="1"/>
</dbReference>
<feature type="non-terminal residue" evidence="3">
    <location>
        <position position="105"/>
    </location>
</feature>
<evidence type="ECO:0000313" key="4">
    <source>
        <dbReference type="Proteomes" id="UP000298340"/>
    </source>
</evidence>
<keyword evidence="1" id="KW-1134">Transmembrane beta strand</keyword>
<keyword evidence="1" id="KW-0998">Cell outer membrane</keyword>
<organism evidence="3 4">
    <name type="scientific">Flavobacterium circumlabens</name>
    <dbReference type="NCBI Taxonomy" id="2133765"/>
    <lineage>
        <taxon>Bacteria</taxon>
        <taxon>Pseudomonadati</taxon>
        <taxon>Bacteroidota</taxon>
        <taxon>Flavobacteriia</taxon>
        <taxon>Flavobacteriales</taxon>
        <taxon>Flavobacteriaceae</taxon>
        <taxon>Flavobacterium</taxon>
    </lineage>
</organism>
<gene>
    <name evidence="3" type="ORF">D0809_29420</name>
</gene>
<dbReference type="AlphaFoldDB" id="A0A4Y7U345"/>
<dbReference type="PROSITE" id="PS52016">
    <property type="entry name" value="TONB_DEPENDENT_REC_3"/>
    <property type="match status" value="1"/>
</dbReference>
<dbReference type="Proteomes" id="UP000298340">
    <property type="component" value="Unassembled WGS sequence"/>
</dbReference>
<dbReference type="Pfam" id="PF07715">
    <property type="entry name" value="Plug"/>
    <property type="match status" value="1"/>
</dbReference>
<dbReference type="InterPro" id="IPR037066">
    <property type="entry name" value="Plug_dom_sf"/>
</dbReference>
<feature type="non-terminal residue" evidence="3">
    <location>
        <position position="1"/>
    </location>
</feature>
<dbReference type="InterPro" id="IPR012910">
    <property type="entry name" value="Plug_dom"/>
</dbReference>
<dbReference type="EMBL" id="QWDN01001038">
    <property type="protein sequence ID" value="TEB40671.1"/>
    <property type="molecule type" value="Genomic_DNA"/>
</dbReference>
<name>A0A4Y7U345_9FLAO</name>
<sequence length="105" mass="11386">TLLVSFIGFKTALVPIKGRKTVDIQLIYDTTTLKEVRVNAGYYSVKESERTGSIAKITSKDIENQPVTNVLATMQGRMAGVNIVQTTGVPGGGFDIQIRGQNSLR</sequence>
<dbReference type="SUPFAM" id="SSF56935">
    <property type="entry name" value="Porins"/>
    <property type="match status" value="1"/>
</dbReference>
<dbReference type="RefSeq" id="WP_153226942.1">
    <property type="nucleotide sequence ID" value="NZ_QWDN01001038.1"/>
</dbReference>
<keyword evidence="1" id="KW-0472">Membrane</keyword>
<dbReference type="GO" id="GO:0009279">
    <property type="term" value="C:cell outer membrane"/>
    <property type="evidence" value="ECO:0007669"/>
    <property type="project" value="UniProtKB-SubCell"/>
</dbReference>
<accession>A0A4Y7U345</accession>
<comment type="similarity">
    <text evidence="1">Belongs to the TonB-dependent receptor family.</text>
</comment>
<keyword evidence="1" id="KW-0813">Transport</keyword>
<feature type="domain" description="TonB-dependent receptor plug" evidence="2">
    <location>
        <begin position="48"/>
        <end position="103"/>
    </location>
</feature>
<comment type="caution">
    <text evidence="3">The sequence shown here is derived from an EMBL/GenBank/DDBJ whole genome shotgun (WGS) entry which is preliminary data.</text>
</comment>
<keyword evidence="1" id="KW-0812">Transmembrane</keyword>
<protein>
    <submittedName>
        <fullName evidence="3">SusC/RagA family TonB-linked outer membrane protein</fullName>
    </submittedName>
</protein>
<evidence type="ECO:0000259" key="2">
    <source>
        <dbReference type="Pfam" id="PF07715"/>
    </source>
</evidence>
<reference evidence="3 4" key="1">
    <citation type="journal article" date="2018" name="Syst. Appl. Microbiol.">
        <title>Flavobacterium circumlabens sp. nov. and Flavobacterium cupreum sp. nov., two psychrotrophic species isolated from Antarctic environmental samples.</title>
        <authorList>
            <person name="Kralova S."/>
            <person name="Busse H.J."/>
            <person name="Svec P."/>
            <person name="Maslanova I."/>
            <person name="Stankova E."/>
            <person name="Bartak M."/>
            <person name="Sedlacek I."/>
        </authorList>
    </citation>
    <scope>NUCLEOTIDE SEQUENCE [LARGE SCALE GENOMIC DNA]</scope>
    <source>
        <strain evidence="3 4">CCM 8828</strain>
    </source>
</reference>
<dbReference type="InterPro" id="IPR039426">
    <property type="entry name" value="TonB-dep_rcpt-like"/>
</dbReference>
<comment type="subcellular location">
    <subcellularLocation>
        <location evidence="1">Cell outer membrane</location>
        <topology evidence="1">Multi-pass membrane protein</topology>
    </subcellularLocation>
</comment>
<proteinExistence type="inferred from homology"/>
<evidence type="ECO:0000313" key="3">
    <source>
        <dbReference type="EMBL" id="TEB40671.1"/>
    </source>
</evidence>
<evidence type="ECO:0000256" key="1">
    <source>
        <dbReference type="PROSITE-ProRule" id="PRU01360"/>
    </source>
</evidence>